<dbReference type="KEGG" id="gni:GNIT_3115"/>
<evidence type="ECO:0000313" key="1">
    <source>
        <dbReference type="EMBL" id="AEP31210.1"/>
    </source>
</evidence>
<dbReference type="Proteomes" id="UP000009282">
    <property type="component" value="Chromosome"/>
</dbReference>
<evidence type="ECO:0008006" key="3">
    <source>
        <dbReference type="Google" id="ProtNLM"/>
    </source>
</evidence>
<dbReference type="InterPro" id="IPR027417">
    <property type="entry name" value="P-loop_NTPase"/>
</dbReference>
<proteinExistence type="predicted"/>
<dbReference type="AlphaFoldDB" id="G4QIQ5"/>
<dbReference type="HOGENOM" id="CLU_617867_0_0_6"/>
<accession>G4QIQ5</accession>
<name>G4QIQ5_GLANF</name>
<protein>
    <recommendedName>
        <fullName evidence="3">Sulfotransferase family protein</fullName>
    </recommendedName>
</protein>
<organism evidence="1 2">
    <name type="scientific">Glaciecola nitratireducens (strain JCM 12485 / KCTC 12276 / FR1064)</name>
    <dbReference type="NCBI Taxonomy" id="1085623"/>
    <lineage>
        <taxon>Bacteria</taxon>
        <taxon>Pseudomonadati</taxon>
        <taxon>Pseudomonadota</taxon>
        <taxon>Gammaproteobacteria</taxon>
        <taxon>Alteromonadales</taxon>
        <taxon>Alteromonadaceae</taxon>
        <taxon>Brumicola</taxon>
    </lineage>
</organism>
<evidence type="ECO:0000313" key="2">
    <source>
        <dbReference type="Proteomes" id="UP000009282"/>
    </source>
</evidence>
<gene>
    <name evidence="1" type="ordered locus">GNIT_3115</name>
</gene>
<sequence length="443" mass="51293">MKLDSIGLIAIDTCVVKSLLLAEDWLDIEIGRFRYEAITARVNVDISADDFNNITALHAADIALFNEAKKIFVARWEQLINKKQCITHKNKKLVIHVGPPKTGTSAIQYWFKKNRESLISEGILYPEHNLDGNNISSGNVDCLITNRTESESAHYDHSKARKVMQELNDSTADMLLLSSEHFFYYLPWLFAYLPNAEFIFYVRHPLSALESGYHQQVKRHKYTRPFAMPSKISFQQLDILTKMAKEFSPKLLISYFDEKLFHNGSLINDFLHLLPKKSNITANVERINSQYCHEAIELMRFCNHFASNDLLARLDKFLQEYSQSQPSFSYITKTDVNNFSSDMQHQAKLLAKQVPQLRLEKMMQIITNYAPRENEAQHEELDFSDIIAKLKSKDLLLVKKLIDEIDNKYISEHFSIVELLALTIKEKLLLKARKVFFLAFKSS</sequence>
<dbReference type="Gene3D" id="3.40.50.300">
    <property type="entry name" value="P-loop containing nucleotide triphosphate hydrolases"/>
    <property type="match status" value="1"/>
</dbReference>
<dbReference type="STRING" id="1085623.GNIT_3115"/>
<dbReference type="eggNOG" id="ENOG5032R7R">
    <property type="taxonomic scope" value="Bacteria"/>
</dbReference>
<dbReference type="SUPFAM" id="SSF52540">
    <property type="entry name" value="P-loop containing nucleoside triphosphate hydrolases"/>
    <property type="match status" value="1"/>
</dbReference>
<keyword evidence="2" id="KW-1185">Reference proteome</keyword>
<dbReference type="EMBL" id="CP003060">
    <property type="protein sequence ID" value="AEP31210.1"/>
    <property type="molecule type" value="Genomic_DNA"/>
</dbReference>
<reference evidence="1 2" key="1">
    <citation type="journal article" date="2011" name="J. Bacteriol.">
        <title>Complete genome sequence of seawater bacterium Glaciecola nitratireducens FR1064T.</title>
        <authorList>
            <person name="Bian F."/>
            <person name="Qin Q.L."/>
            <person name="Xie B.B."/>
            <person name="Shu Y.L."/>
            <person name="Zhang X.Y."/>
            <person name="Yu Y."/>
            <person name="Chen B."/>
            <person name="Chen X.L."/>
            <person name="Zhou B.C."/>
            <person name="Zhang Y.Z."/>
        </authorList>
    </citation>
    <scope>NUCLEOTIDE SEQUENCE [LARGE SCALE GENOMIC DNA]</scope>
    <source>
        <strain evidence="2">JCM 12485 / KCTC 12276 / FR1064</strain>
    </source>
</reference>